<organism evidence="2 3">
    <name type="scientific">Sphaerisporangium corydalis</name>
    <dbReference type="NCBI Taxonomy" id="1441875"/>
    <lineage>
        <taxon>Bacteria</taxon>
        <taxon>Bacillati</taxon>
        <taxon>Actinomycetota</taxon>
        <taxon>Actinomycetes</taxon>
        <taxon>Streptosporangiales</taxon>
        <taxon>Streptosporangiaceae</taxon>
        <taxon>Sphaerisporangium</taxon>
    </lineage>
</organism>
<evidence type="ECO:0000313" key="2">
    <source>
        <dbReference type="EMBL" id="MFC4592119.1"/>
    </source>
</evidence>
<dbReference type="RefSeq" id="WP_262847920.1">
    <property type="nucleotide sequence ID" value="NZ_JANZYP010000068.1"/>
</dbReference>
<proteinExistence type="predicted"/>
<dbReference type="Proteomes" id="UP001595891">
    <property type="component" value="Unassembled WGS sequence"/>
</dbReference>
<protein>
    <submittedName>
        <fullName evidence="2">Uncharacterized protein</fullName>
    </submittedName>
</protein>
<keyword evidence="1" id="KW-0812">Transmembrane</keyword>
<reference evidence="3" key="1">
    <citation type="journal article" date="2019" name="Int. J. Syst. Evol. Microbiol.">
        <title>The Global Catalogue of Microorganisms (GCM) 10K type strain sequencing project: providing services to taxonomists for standard genome sequencing and annotation.</title>
        <authorList>
            <consortium name="The Broad Institute Genomics Platform"/>
            <consortium name="The Broad Institute Genome Sequencing Center for Infectious Disease"/>
            <person name="Wu L."/>
            <person name="Ma J."/>
        </authorList>
    </citation>
    <scope>NUCLEOTIDE SEQUENCE [LARGE SCALE GENOMIC DNA]</scope>
    <source>
        <strain evidence="3">CCUG 49560</strain>
    </source>
</reference>
<keyword evidence="1" id="KW-1133">Transmembrane helix</keyword>
<evidence type="ECO:0000256" key="1">
    <source>
        <dbReference type="SAM" id="Phobius"/>
    </source>
</evidence>
<feature type="transmembrane region" description="Helical" evidence="1">
    <location>
        <begin position="23"/>
        <end position="40"/>
    </location>
</feature>
<sequence>MDSPDDPVHSKKHVFDWRRPPKWFSLLLIPIYGMVAVDLARERGPVVGIAAGVLYGLLIVVGLTLKWWTSWAQVHPRLDSLVIVPLIFVALAYLTSLSLLTCGIITAAISVPVLAVSVLTRRPRTGAAEELPGG</sequence>
<feature type="transmembrane region" description="Helical" evidence="1">
    <location>
        <begin position="81"/>
        <end position="114"/>
    </location>
</feature>
<comment type="caution">
    <text evidence="2">The sequence shown here is derived from an EMBL/GenBank/DDBJ whole genome shotgun (WGS) entry which is preliminary data.</text>
</comment>
<dbReference type="EMBL" id="JBHSFN010000042">
    <property type="protein sequence ID" value="MFC4592119.1"/>
    <property type="molecule type" value="Genomic_DNA"/>
</dbReference>
<keyword evidence="1" id="KW-0472">Membrane</keyword>
<accession>A0ABV9EVV2</accession>
<keyword evidence="3" id="KW-1185">Reference proteome</keyword>
<evidence type="ECO:0000313" key="3">
    <source>
        <dbReference type="Proteomes" id="UP001595891"/>
    </source>
</evidence>
<feature type="transmembrane region" description="Helical" evidence="1">
    <location>
        <begin position="47"/>
        <end position="69"/>
    </location>
</feature>
<gene>
    <name evidence="2" type="ORF">ACFO8L_38940</name>
</gene>
<name>A0ABV9EVV2_9ACTN</name>